<name>D6U838_KTERA</name>
<keyword evidence="3" id="KW-1185">Reference proteome</keyword>
<feature type="transmembrane region" description="Helical" evidence="1">
    <location>
        <begin position="223"/>
        <end position="249"/>
    </location>
</feature>
<feature type="transmembrane region" description="Helical" evidence="1">
    <location>
        <begin position="156"/>
        <end position="180"/>
    </location>
</feature>
<feature type="transmembrane region" description="Helical" evidence="1">
    <location>
        <begin position="25"/>
        <end position="44"/>
    </location>
</feature>
<dbReference type="Proteomes" id="UP000004508">
    <property type="component" value="Unassembled WGS sequence"/>
</dbReference>
<keyword evidence="1" id="KW-0472">Membrane</keyword>
<keyword evidence="1" id="KW-0812">Transmembrane</keyword>
<dbReference type="EMBL" id="ADVG01000005">
    <property type="protein sequence ID" value="EFH80049.1"/>
    <property type="molecule type" value="Genomic_DNA"/>
</dbReference>
<feature type="transmembrane region" description="Helical" evidence="1">
    <location>
        <begin position="122"/>
        <end position="144"/>
    </location>
</feature>
<comment type="caution">
    <text evidence="2">The sequence shown here is derived from an EMBL/GenBank/DDBJ whole genome shotgun (WGS) entry which is preliminary data.</text>
</comment>
<evidence type="ECO:0000256" key="1">
    <source>
        <dbReference type="SAM" id="Phobius"/>
    </source>
</evidence>
<accession>D6U838</accession>
<dbReference type="OrthoDB" id="9806838at2"/>
<keyword evidence="1" id="KW-1133">Transmembrane helix</keyword>
<feature type="transmembrane region" description="Helical" evidence="1">
    <location>
        <begin position="331"/>
        <end position="351"/>
    </location>
</feature>
<feature type="transmembrane region" description="Helical" evidence="1">
    <location>
        <begin position="255"/>
        <end position="276"/>
    </location>
</feature>
<organism evidence="2 3">
    <name type="scientific">Ktedonobacter racemifer DSM 44963</name>
    <dbReference type="NCBI Taxonomy" id="485913"/>
    <lineage>
        <taxon>Bacteria</taxon>
        <taxon>Bacillati</taxon>
        <taxon>Chloroflexota</taxon>
        <taxon>Ktedonobacteria</taxon>
        <taxon>Ktedonobacterales</taxon>
        <taxon>Ktedonobacteraceae</taxon>
        <taxon>Ktedonobacter</taxon>
    </lineage>
</organism>
<dbReference type="RefSeq" id="WP_007922336.1">
    <property type="nucleotide sequence ID" value="NZ_ADVG01000005.1"/>
</dbReference>
<feature type="transmembrane region" description="Helical" evidence="1">
    <location>
        <begin position="64"/>
        <end position="81"/>
    </location>
</feature>
<dbReference type="STRING" id="485913.Krac_0588"/>
<feature type="transmembrane region" description="Helical" evidence="1">
    <location>
        <begin position="93"/>
        <end position="110"/>
    </location>
</feature>
<dbReference type="InParanoid" id="D6U838"/>
<feature type="transmembrane region" description="Helical" evidence="1">
    <location>
        <begin position="288"/>
        <end position="311"/>
    </location>
</feature>
<feature type="transmembrane region" description="Helical" evidence="1">
    <location>
        <begin position="363"/>
        <end position="383"/>
    </location>
</feature>
<dbReference type="AlphaFoldDB" id="D6U838"/>
<evidence type="ECO:0000313" key="2">
    <source>
        <dbReference type="EMBL" id="EFH80049.1"/>
    </source>
</evidence>
<feature type="transmembrane region" description="Helical" evidence="1">
    <location>
        <begin position="192"/>
        <end position="211"/>
    </location>
</feature>
<evidence type="ECO:0008006" key="4">
    <source>
        <dbReference type="Google" id="ProtNLM"/>
    </source>
</evidence>
<sequence length="425" mass="46345">MALQQDASSGRWDAQKSPWRREIRILLASAMIIFLLTVGIGILNGQRIVTLDHNVLLTHVHAGTLGWITLSVFVISLFLFGEGAGGGKAFVRWLCIFTAISIPLYILAFWSSSIPGFSGSYFARAALGVLVLLAILGYLGWVIARSSKIRLGVAQLAVLGALVTLLLAGLVGVLLQFQFAFNSLFPQLGDEIATHAGTMTAGYLVLIGMALSEWSLMPERRRISWLGLVQITLFFLTGLALGASFLFSLMPLQSVNLLFSVIGVLIYIVRFAPPLLRLNWLGHNSGRFFAMSVLFVVFNIGLTVYLIANLISGTIHNPATDAPGLLLALDHSIFVGVMTNAIFGLLHATTQERRLLWPWAEDILFWGMNIGLSGFLFALISEMRDLERIFTPIMGLSILLGLLLFALRMRSSSVEAPVGAKDVAI</sequence>
<protein>
    <recommendedName>
        <fullName evidence="4">Cytochrome c oxidase subunit I</fullName>
    </recommendedName>
</protein>
<feature type="transmembrane region" description="Helical" evidence="1">
    <location>
        <begin position="389"/>
        <end position="407"/>
    </location>
</feature>
<evidence type="ECO:0000313" key="3">
    <source>
        <dbReference type="Proteomes" id="UP000004508"/>
    </source>
</evidence>
<reference evidence="2 3" key="1">
    <citation type="journal article" date="2011" name="Stand. Genomic Sci.">
        <title>Non-contiguous finished genome sequence and contextual data of the filamentous soil bacterium Ktedonobacter racemifer type strain (SOSP1-21).</title>
        <authorList>
            <person name="Chang Y.J."/>
            <person name="Land M."/>
            <person name="Hauser L."/>
            <person name="Chertkov O."/>
            <person name="Del Rio T.G."/>
            <person name="Nolan M."/>
            <person name="Copeland A."/>
            <person name="Tice H."/>
            <person name="Cheng J.F."/>
            <person name="Lucas S."/>
            <person name="Han C."/>
            <person name="Goodwin L."/>
            <person name="Pitluck S."/>
            <person name="Ivanova N."/>
            <person name="Ovchinikova G."/>
            <person name="Pati A."/>
            <person name="Chen A."/>
            <person name="Palaniappan K."/>
            <person name="Mavromatis K."/>
            <person name="Liolios K."/>
            <person name="Brettin T."/>
            <person name="Fiebig A."/>
            <person name="Rohde M."/>
            <person name="Abt B."/>
            <person name="Goker M."/>
            <person name="Detter J.C."/>
            <person name="Woyke T."/>
            <person name="Bristow J."/>
            <person name="Eisen J.A."/>
            <person name="Markowitz V."/>
            <person name="Hugenholtz P."/>
            <person name="Kyrpides N.C."/>
            <person name="Klenk H.P."/>
            <person name="Lapidus A."/>
        </authorList>
    </citation>
    <scope>NUCLEOTIDE SEQUENCE [LARGE SCALE GENOMIC DNA]</scope>
    <source>
        <strain evidence="3">DSM 44963</strain>
    </source>
</reference>
<proteinExistence type="predicted"/>
<gene>
    <name evidence="2" type="ORF">Krac_0588</name>
</gene>